<name>A0A2R4G505_BIFAD</name>
<evidence type="ECO:0000256" key="1">
    <source>
        <dbReference type="SAM" id="Phobius"/>
    </source>
</evidence>
<feature type="transmembrane region" description="Helical" evidence="1">
    <location>
        <begin position="128"/>
        <end position="145"/>
    </location>
</feature>
<feature type="domain" description="Acyltransferase 3" evidence="2">
    <location>
        <begin position="5"/>
        <end position="317"/>
    </location>
</feature>
<dbReference type="InterPro" id="IPR052734">
    <property type="entry name" value="Nod_factor_acetyltransferase"/>
</dbReference>
<dbReference type="PANTHER" id="PTHR37312">
    <property type="entry name" value="MEMBRANE-BOUND ACYLTRANSFERASE YKRP-RELATED"/>
    <property type="match status" value="1"/>
</dbReference>
<keyword evidence="3" id="KW-0012">Acyltransferase</keyword>
<dbReference type="GO" id="GO:0016747">
    <property type="term" value="F:acyltransferase activity, transferring groups other than amino-acyl groups"/>
    <property type="evidence" value="ECO:0007669"/>
    <property type="project" value="InterPro"/>
</dbReference>
<dbReference type="AlphaFoldDB" id="A0A2R4G505"/>
<evidence type="ECO:0000259" key="2">
    <source>
        <dbReference type="Pfam" id="PF01757"/>
    </source>
</evidence>
<protein>
    <submittedName>
        <fullName evidence="3">Acyltransferase</fullName>
    </submittedName>
</protein>
<feature type="transmembrane region" description="Helical" evidence="1">
    <location>
        <begin position="36"/>
        <end position="54"/>
    </location>
</feature>
<dbReference type="EMBL" id="CP028341">
    <property type="protein sequence ID" value="AVT45930.1"/>
    <property type="molecule type" value="Genomic_DNA"/>
</dbReference>
<keyword evidence="1" id="KW-0812">Transmembrane</keyword>
<dbReference type="PANTHER" id="PTHR37312:SF1">
    <property type="entry name" value="MEMBRANE-BOUND ACYLTRANSFERASE YKRP-RELATED"/>
    <property type="match status" value="1"/>
</dbReference>
<dbReference type="RefSeq" id="WP_107646521.1">
    <property type="nucleotide sequence ID" value="NZ_CP028341.1"/>
</dbReference>
<feature type="transmembrane region" description="Helical" evidence="1">
    <location>
        <begin position="152"/>
        <end position="168"/>
    </location>
</feature>
<evidence type="ECO:0000313" key="4">
    <source>
        <dbReference type="Proteomes" id="UP000241454"/>
    </source>
</evidence>
<gene>
    <name evidence="3" type="ORF">C8077_08575</name>
</gene>
<sequence>MKRIRFFDIAKGIAILAVILGHSAIEANLFMPHRTAQIIVSICFSFHMPLFFILSGYFMHPERKFRWAKESKQLLCTYAVTALCVLIGVTCMATLNHESRVLALRQWGMAALYGSGDVSDLTLWPVDFRIGAIWFLLALFWARLLLHFFAKLPYTFIWVIACFLIGYGSSRYVWLPWSIQAGMCAVAFLYLGYLAKKYDVLDFVRRVPYIWIIAFLIWIIDIVFFDGMSMAMNSYGPHPILAVVGSIAGTLCVIGISQLFDKVAVLGDTFSRIGQASLAILCAHLIEDDVLLQSWQSYLDMLRTLFPQVPLVLLSFIVRLPIDFAGAALLHYVPKINEWFYPQLAKQHQLNRAGIVHKRAFPLEK</sequence>
<feature type="transmembrane region" description="Helical" evidence="1">
    <location>
        <begin position="237"/>
        <end position="257"/>
    </location>
</feature>
<dbReference type="InterPro" id="IPR002656">
    <property type="entry name" value="Acyl_transf_3_dom"/>
</dbReference>
<feature type="transmembrane region" description="Helical" evidence="1">
    <location>
        <begin position="174"/>
        <end position="195"/>
    </location>
</feature>
<organism evidence="3 4">
    <name type="scientific">Bifidobacterium adolescentis</name>
    <dbReference type="NCBI Taxonomy" id="1680"/>
    <lineage>
        <taxon>Bacteria</taxon>
        <taxon>Bacillati</taxon>
        <taxon>Actinomycetota</taxon>
        <taxon>Actinomycetes</taxon>
        <taxon>Bifidobacteriales</taxon>
        <taxon>Bifidobacteriaceae</taxon>
        <taxon>Bifidobacterium</taxon>
    </lineage>
</organism>
<proteinExistence type="predicted"/>
<feature type="transmembrane region" description="Helical" evidence="1">
    <location>
        <begin position="12"/>
        <end position="30"/>
    </location>
</feature>
<keyword evidence="3" id="KW-0808">Transferase</keyword>
<dbReference type="Proteomes" id="UP000241454">
    <property type="component" value="Chromosome"/>
</dbReference>
<dbReference type="Pfam" id="PF01757">
    <property type="entry name" value="Acyl_transf_3"/>
    <property type="match status" value="1"/>
</dbReference>
<keyword evidence="1" id="KW-1133">Transmembrane helix</keyword>
<accession>A0A2R4G505</accession>
<feature type="transmembrane region" description="Helical" evidence="1">
    <location>
        <begin position="207"/>
        <end position="225"/>
    </location>
</feature>
<reference evidence="3 4" key="1">
    <citation type="submission" date="2018-03" db="EMBL/GenBank/DDBJ databases">
        <authorList>
            <person name="Keele B.F."/>
        </authorList>
    </citation>
    <scope>NUCLEOTIDE SEQUENCE [LARGE SCALE GENOMIC DNA]</scope>
    <source>
        <strain evidence="3 4">1-11</strain>
    </source>
</reference>
<keyword evidence="1" id="KW-0472">Membrane</keyword>
<evidence type="ECO:0000313" key="3">
    <source>
        <dbReference type="EMBL" id="AVT45930.1"/>
    </source>
</evidence>
<feature type="transmembrane region" description="Helical" evidence="1">
    <location>
        <begin position="75"/>
        <end position="95"/>
    </location>
</feature>